<protein>
    <submittedName>
        <fullName evidence="1">Uncharacterized protein</fullName>
    </submittedName>
</protein>
<dbReference type="Proteomes" id="UP000035762">
    <property type="component" value="Unassembled WGS sequence"/>
</dbReference>
<evidence type="ECO:0000313" key="2">
    <source>
        <dbReference type="Proteomes" id="UP000035762"/>
    </source>
</evidence>
<keyword evidence="2" id="KW-1185">Reference proteome</keyword>
<evidence type="ECO:0000313" key="1">
    <source>
        <dbReference type="EMBL" id="CEG10254.1"/>
    </source>
</evidence>
<sequence length="34" mass="3935">MVCQFGANDLVADGAKPKIVDFFKKLFRLHRGRR</sequence>
<proteinExistence type="predicted"/>
<dbReference type="EMBL" id="CCAZ020000002">
    <property type="protein sequence ID" value="CEG10254.1"/>
    <property type="molecule type" value="Genomic_DNA"/>
</dbReference>
<gene>
    <name evidence="1" type="ORF">BN961_03692</name>
</gene>
<dbReference type="AlphaFoldDB" id="A0A090MVZ7"/>
<name>A0A090MVZ7_AFIFE</name>
<accession>A0A090MVZ7</accession>
<organism evidence="1 2">
    <name type="scientific">Afipia felis</name>
    <name type="common">Cat scratch disease bacillus</name>
    <dbReference type="NCBI Taxonomy" id="1035"/>
    <lineage>
        <taxon>Bacteria</taxon>
        <taxon>Pseudomonadati</taxon>
        <taxon>Pseudomonadota</taxon>
        <taxon>Alphaproteobacteria</taxon>
        <taxon>Hyphomicrobiales</taxon>
        <taxon>Nitrobacteraceae</taxon>
        <taxon>Afipia</taxon>
    </lineage>
</organism>
<comment type="caution">
    <text evidence="1">The sequence shown here is derived from an EMBL/GenBank/DDBJ whole genome shotgun (WGS) entry which is preliminary data.</text>
</comment>
<reference evidence="1 2" key="1">
    <citation type="journal article" date="2014" name="Genome Announc.">
        <title>Genome Sequence of Afipia felis Strain 76713, Isolated in Hospital Water Using an Amoeba Co-Culture Procedure.</title>
        <authorList>
            <person name="Benamar S."/>
            <person name="La Scola B."/>
            <person name="Croce O."/>
        </authorList>
    </citation>
    <scope>NUCLEOTIDE SEQUENCE [LARGE SCALE GENOMIC DNA]</scope>
    <source>
        <strain evidence="1 2">76713</strain>
    </source>
</reference>